<gene>
    <name evidence="6" type="ORF">SAMN05445850_4021</name>
</gene>
<dbReference type="PROSITE" id="PS51077">
    <property type="entry name" value="HTH_ICLR"/>
    <property type="match status" value="1"/>
</dbReference>
<evidence type="ECO:0000259" key="5">
    <source>
        <dbReference type="PROSITE" id="PS51078"/>
    </source>
</evidence>
<name>A0A1H1J200_9BURK</name>
<dbReference type="InterPro" id="IPR036390">
    <property type="entry name" value="WH_DNA-bd_sf"/>
</dbReference>
<dbReference type="STRING" id="157910.SAMN05445850_4021"/>
<evidence type="ECO:0000256" key="3">
    <source>
        <dbReference type="ARBA" id="ARBA00023163"/>
    </source>
</evidence>
<reference evidence="7" key="1">
    <citation type="submission" date="2016-10" db="EMBL/GenBank/DDBJ databases">
        <authorList>
            <person name="Varghese N."/>
            <person name="Submissions S."/>
        </authorList>
    </citation>
    <scope>NUCLEOTIDE SEQUENCE [LARGE SCALE GENOMIC DNA]</scope>
    <source>
        <strain evidence="7">DUS833</strain>
    </source>
</reference>
<organism evidence="6 7">
    <name type="scientific">Paraburkholderia tuberum</name>
    <dbReference type="NCBI Taxonomy" id="157910"/>
    <lineage>
        <taxon>Bacteria</taxon>
        <taxon>Pseudomonadati</taxon>
        <taxon>Pseudomonadota</taxon>
        <taxon>Betaproteobacteria</taxon>
        <taxon>Burkholderiales</taxon>
        <taxon>Burkholderiaceae</taxon>
        <taxon>Paraburkholderia</taxon>
    </lineage>
</organism>
<keyword evidence="1" id="KW-0805">Transcription regulation</keyword>
<dbReference type="PROSITE" id="PS51078">
    <property type="entry name" value="ICLR_ED"/>
    <property type="match status" value="1"/>
</dbReference>
<proteinExistence type="predicted"/>
<dbReference type="SMART" id="SM00346">
    <property type="entry name" value="HTH_ICLR"/>
    <property type="match status" value="1"/>
</dbReference>
<evidence type="ECO:0000256" key="1">
    <source>
        <dbReference type="ARBA" id="ARBA00023015"/>
    </source>
</evidence>
<dbReference type="CDD" id="cd00090">
    <property type="entry name" value="HTH_ARSR"/>
    <property type="match status" value="1"/>
</dbReference>
<feature type="domain" description="HTH iclR-type" evidence="4">
    <location>
        <begin position="10"/>
        <end position="72"/>
    </location>
</feature>
<dbReference type="InterPro" id="IPR050707">
    <property type="entry name" value="HTH_MetabolicPath_Reg"/>
</dbReference>
<dbReference type="InterPro" id="IPR036388">
    <property type="entry name" value="WH-like_DNA-bd_sf"/>
</dbReference>
<evidence type="ECO:0000313" key="7">
    <source>
        <dbReference type="Proteomes" id="UP000199365"/>
    </source>
</evidence>
<dbReference type="InterPro" id="IPR014757">
    <property type="entry name" value="Tscrpt_reg_IclR_C"/>
</dbReference>
<evidence type="ECO:0000313" key="6">
    <source>
        <dbReference type="EMBL" id="SDR43991.1"/>
    </source>
</evidence>
<evidence type="ECO:0000256" key="2">
    <source>
        <dbReference type="ARBA" id="ARBA00023125"/>
    </source>
</evidence>
<dbReference type="GO" id="GO:0003677">
    <property type="term" value="F:DNA binding"/>
    <property type="evidence" value="ECO:0007669"/>
    <property type="project" value="UniProtKB-KW"/>
</dbReference>
<sequence>MEEKKPHENVRAVERALEILLAFRPGDKELTVAELLTRVDLSRPTLYRLLNTLEQNGFLASSGEPQRFRLGSSVAQLAHAWMANNTIAQLAQPMLRALWEATSETVALFVPEGTYRICVAELESPQPLSFRRGVGYREKLVLGASGRTILSQMPLSEDDLRRYLTDPDQDVAALAADLDAVRARGFGTSHHELIAGAVAVAAPFFNGANQVAGSVCIFGPSVRVTDERVAQFAELLKREVGNLSRALGHQGETGRPPGTARR</sequence>
<dbReference type="RefSeq" id="WP_090806260.1">
    <property type="nucleotide sequence ID" value="NZ_FNKX01000002.1"/>
</dbReference>
<keyword evidence="3" id="KW-0804">Transcription</keyword>
<dbReference type="Pfam" id="PF09339">
    <property type="entry name" value="HTH_IclR"/>
    <property type="match status" value="1"/>
</dbReference>
<dbReference type="Gene3D" id="1.10.10.10">
    <property type="entry name" value="Winged helix-like DNA-binding domain superfamily/Winged helix DNA-binding domain"/>
    <property type="match status" value="1"/>
</dbReference>
<dbReference type="SUPFAM" id="SSF55781">
    <property type="entry name" value="GAF domain-like"/>
    <property type="match status" value="1"/>
</dbReference>
<dbReference type="Gene3D" id="3.30.450.40">
    <property type="match status" value="1"/>
</dbReference>
<accession>A0A1H1J200</accession>
<dbReference type="EMBL" id="FNKX01000002">
    <property type="protein sequence ID" value="SDR43991.1"/>
    <property type="molecule type" value="Genomic_DNA"/>
</dbReference>
<feature type="domain" description="IclR-ED" evidence="5">
    <location>
        <begin position="73"/>
        <end position="249"/>
    </location>
</feature>
<protein>
    <submittedName>
        <fullName evidence="6">Transcriptional regulator, IclR family</fullName>
    </submittedName>
</protein>
<dbReference type="Pfam" id="PF01614">
    <property type="entry name" value="IclR_C"/>
    <property type="match status" value="1"/>
</dbReference>
<dbReference type="GO" id="GO:0003700">
    <property type="term" value="F:DNA-binding transcription factor activity"/>
    <property type="evidence" value="ECO:0007669"/>
    <property type="project" value="TreeGrafter"/>
</dbReference>
<dbReference type="PANTHER" id="PTHR30136:SF39">
    <property type="entry name" value="TRANSCRIPTIONAL REGULATORY PROTEIN"/>
    <property type="match status" value="1"/>
</dbReference>
<dbReference type="SUPFAM" id="SSF46785">
    <property type="entry name" value="Winged helix' DNA-binding domain"/>
    <property type="match status" value="1"/>
</dbReference>
<dbReference type="Proteomes" id="UP000199365">
    <property type="component" value="Unassembled WGS sequence"/>
</dbReference>
<keyword evidence="7" id="KW-1185">Reference proteome</keyword>
<dbReference type="InterPro" id="IPR029016">
    <property type="entry name" value="GAF-like_dom_sf"/>
</dbReference>
<dbReference type="InterPro" id="IPR011991">
    <property type="entry name" value="ArsR-like_HTH"/>
</dbReference>
<keyword evidence="2" id="KW-0238">DNA-binding</keyword>
<dbReference type="PANTHER" id="PTHR30136">
    <property type="entry name" value="HELIX-TURN-HELIX TRANSCRIPTIONAL REGULATOR, ICLR FAMILY"/>
    <property type="match status" value="1"/>
</dbReference>
<dbReference type="AlphaFoldDB" id="A0A1H1J200"/>
<dbReference type="InterPro" id="IPR005471">
    <property type="entry name" value="Tscrpt_reg_IclR_N"/>
</dbReference>
<dbReference type="GO" id="GO:0045892">
    <property type="term" value="P:negative regulation of DNA-templated transcription"/>
    <property type="evidence" value="ECO:0007669"/>
    <property type="project" value="TreeGrafter"/>
</dbReference>
<evidence type="ECO:0000259" key="4">
    <source>
        <dbReference type="PROSITE" id="PS51077"/>
    </source>
</evidence>